<accession>A0A2M8KNU2</accession>
<dbReference type="EMBL" id="PFEC01000070">
    <property type="protein sequence ID" value="PJE61569.1"/>
    <property type="molecule type" value="Genomic_DNA"/>
</dbReference>
<dbReference type="AlphaFoldDB" id="A0A2M8KNU2"/>
<evidence type="ECO:0008006" key="3">
    <source>
        <dbReference type="Google" id="ProtNLM"/>
    </source>
</evidence>
<organism evidence="1 2">
    <name type="scientific">Candidatus Roizmanbacteria bacterium CG10_big_fil_rev_8_21_14_0_10_39_12</name>
    <dbReference type="NCBI Taxonomy" id="1974852"/>
    <lineage>
        <taxon>Bacteria</taxon>
        <taxon>Candidatus Roizmaniibacteriota</taxon>
    </lineage>
</organism>
<reference evidence="2" key="1">
    <citation type="submission" date="2017-09" db="EMBL/GenBank/DDBJ databases">
        <title>Depth-based differentiation of microbial function through sediment-hosted aquifers and enrichment of novel symbionts in the deep terrestrial subsurface.</title>
        <authorList>
            <person name="Probst A.J."/>
            <person name="Ladd B."/>
            <person name="Jarett J.K."/>
            <person name="Geller-Mcgrath D.E."/>
            <person name="Sieber C.M.K."/>
            <person name="Emerson J.B."/>
            <person name="Anantharaman K."/>
            <person name="Thomas B.C."/>
            <person name="Malmstrom R."/>
            <person name="Stieglmeier M."/>
            <person name="Klingl A."/>
            <person name="Woyke T."/>
            <person name="Ryan C.M."/>
            <person name="Banfield J.F."/>
        </authorList>
    </citation>
    <scope>NUCLEOTIDE SEQUENCE [LARGE SCALE GENOMIC DNA]</scope>
</reference>
<name>A0A2M8KNU2_9BACT</name>
<proteinExistence type="predicted"/>
<dbReference type="Proteomes" id="UP000230222">
    <property type="component" value="Unassembled WGS sequence"/>
</dbReference>
<gene>
    <name evidence="1" type="ORF">COU87_03895</name>
</gene>
<protein>
    <recommendedName>
        <fullName evidence="3">Mannosyl-glycoprotein endo-beta-N-acetylglucosamidase-like domain-containing protein</fullName>
    </recommendedName>
</protein>
<evidence type="ECO:0000313" key="2">
    <source>
        <dbReference type="Proteomes" id="UP000230222"/>
    </source>
</evidence>
<comment type="caution">
    <text evidence="1">The sequence shown here is derived from an EMBL/GenBank/DDBJ whole genome shotgun (WGS) entry which is preliminary data.</text>
</comment>
<sequence length="184" mass="20751">MTFLFVITAVINIMVATHIYANTARSKTITVILQEFESLTGDDYGNQEIEYFLDSGVKDRRIVALKAFFRKHDSPLYDHADFIVKVSDEYELDFRLIPAIAMQESTACKVIPHDSYNCWGWGIYGNKITRFSSFQDGIETVAQGLKKNYIDKGLTTPEDIMAKYTPSSNGSWARGVISVLGVLE</sequence>
<evidence type="ECO:0000313" key="1">
    <source>
        <dbReference type="EMBL" id="PJE61569.1"/>
    </source>
</evidence>